<feature type="compositionally biased region" description="Low complexity" evidence="7">
    <location>
        <begin position="76"/>
        <end position="96"/>
    </location>
</feature>
<reference evidence="8" key="2">
    <citation type="submission" date="2025-09" db="UniProtKB">
        <authorList>
            <consortium name="Ensembl"/>
        </authorList>
    </citation>
    <scope>IDENTIFICATION</scope>
</reference>
<feature type="compositionally biased region" description="Low complexity" evidence="7">
    <location>
        <begin position="236"/>
        <end position="259"/>
    </location>
</feature>
<dbReference type="PROSITE" id="PS50297">
    <property type="entry name" value="ANK_REP_REGION"/>
    <property type="match status" value="2"/>
</dbReference>
<gene>
    <name evidence="8" type="primary">KANK1</name>
    <name evidence="8" type="synonym">LOC115159866</name>
</gene>
<feature type="compositionally biased region" description="Polar residues" evidence="7">
    <location>
        <begin position="97"/>
        <end position="107"/>
    </location>
</feature>
<evidence type="ECO:0000313" key="8">
    <source>
        <dbReference type="Ensembl" id="ENSSTUP00000088986.1"/>
    </source>
</evidence>
<reference evidence="8" key="1">
    <citation type="submission" date="2025-08" db="UniProtKB">
        <authorList>
            <consortium name="Ensembl"/>
        </authorList>
    </citation>
    <scope>IDENTIFICATION</scope>
</reference>
<feature type="region of interest" description="Disordered" evidence="7">
    <location>
        <begin position="834"/>
        <end position="859"/>
    </location>
</feature>
<evidence type="ECO:0000256" key="6">
    <source>
        <dbReference type="SAM" id="Coils"/>
    </source>
</evidence>
<dbReference type="InterPro" id="IPR047184">
    <property type="entry name" value="KANK1-4"/>
</dbReference>
<dbReference type="SUPFAM" id="SSF48403">
    <property type="entry name" value="Ankyrin repeat"/>
    <property type="match status" value="1"/>
</dbReference>
<feature type="compositionally biased region" description="Polar residues" evidence="7">
    <location>
        <begin position="519"/>
        <end position="530"/>
    </location>
</feature>
<feature type="region of interest" description="Disordered" evidence="7">
    <location>
        <begin position="236"/>
        <end position="266"/>
    </location>
</feature>
<feature type="compositionally biased region" description="Polar residues" evidence="7">
    <location>
        <begin position="65"/>
        <end position="75"/>
    </location>
</feature>
<proteinExistence type="predicted"/>
<dbReference type="FunFam" id="1.25.40.20:FF:000017">
    <property type="entry name" value="KN motif and ankyrin repeat domain-containing protein 1"/>
    <property type="match status" value="1"/>
</dbReference>
<feature type="repeat" description="ANK" evidence="5">
    <location>
        <begin position="1245"/>
        <end position="1277"/>
    </location>
</feature>
<name>A0A674D0H6_SALTR</name>
<evidence type="ECO:0000256" key="4">
    <source>
        <dbReference type="ARBA" id="ARBA00023054"/>
    </source>
</evidence>
<dbReference type="PANTHER" id="PTHR24168">
    <property type="entry name" value="KN MOTIF AND ANKYRIN REPEAT DOMAIN-CONTAINING"/>
    <property type="match status" value="1"/>
</dbReference>
<feature type="repeat" description="ANK" evidence="5">
    <location>
        <begin position="1278"/>
        <end position="1299"/>
    </location>
</feature>
<feature type="compositionally biased region" description="Polar residues" evidence="7">
    <location>
        <begin position="844"/>
        <end position="859"/>
    </location>
</feature>
<dbReference type="GO" id="GO:0005856">
    <property type="term" value="C:cytoskeleton"/>
    <property type="evidence" value="ECO:0007669"/>
    <property type="project" value="TreeGrafter"/>
</dbReference>
<dbReference type="Proteomes" id="UP000472277">
    <property type="component" value="Chromosome 23"/>
</dbReference>
<dbReference type="InterPro" id="IPR021939">
    <property type="entry name" value="KN_motif"/>
</dbReference>
<feature type="region of interest" description="Disordered" evidence="7">
    <location>
        <begin position="912"/>
        <end position="963"/>
    </location>
</feature>
<dbReference type="Gene3D" id="1.25.40.20">
    <property type="entry name" value="Ankyrin repeat-containing domain"/>
    <property type="match status" value="1"/>
</dbReference>
<dbReference type="Pfam" id="PF00023">
    <property type="entry name" value="Ank"/>
    <property type="match status" value="1"/>
</dbReference>
<dbReference type="Ensembl" id="ENSSTUT00000094661.1">
    <property type="protein sequence ID" value="ENSSTUP00000088986.1"/>
    <property type="gene ID" value="ENSSTUG00000039110.1"/>
</dbReference>
<dbReference type="SMART" id="SM00248">
    <property type="entry name" value="ANK"/>
    <property type="match status" value="5"/>
</dbReference>
<dbReference type="GO" id="GO:0030837">
    <property type="term" value="P:negative regulation of actin filament polymerization"/>
    <property type="evidence" value="ECO:0007669"/>
    <property type="project" value="InterPro"/>
</dbReference>
<feature type="region of interest" description="Disordered" evidence="7">
    <location>
        <begin position="506"/>
        <end position="558"/>
    </location>
</feature>
<feature type="repeat" description="ANK" evidence="5">
    <location>
        <begin position="1173"/>
        <end position="1206"/>
    </location>
</feature>
<protein>
    <submittedName>
        <fullName evidence="8">KN motif and ankyrin repeat domains 1b</fullName>
    </submittedName>
</protein>
<sequence length="1364" mass="146747">MAQDTHIYRNGQGNRGRSVSATEVTAPYCLETPYGYQLDLDFLKYVDDIQNGSTINRLRRKPLRATNSRAEAQSGTTPSQSWTSSESLSSASSGDTRVSQSAMSTGNRGKPPLPPPHSASTTSSTTPSSQEGSSVHLKPQEGKPAPAVRSLNTPRFNPLVEKTLVETRWRLEQEKTSSTTPAQPHPEPHPRRRLASFGGVGSSGSLSAFTGCGSYNQNNSGNVNKPHAEGELSLPLSLHHGSSLGSGGSLRPSPQSSGRDTPVTGLSPLHLQHVRDQMLMAIQRLKELEEQVRSIPVLQVKISVLQEEKRQLVSRMKNQDKEELSDVFRKRAHSTGSAGRFRVGKGSELLGKPEDGLENKDEHNSASSGLKEFQQLTAEMEALERNIKSGRLQARHGLNQNTLRSNCRAHKSVSIGIDEDLDAILDVRSSKQHRDIAMKTKPTDTRCVATGVTEAHLVVTADKGSELDTQQRIIEALKERVCQLEAEVKESTLQTEMGRLKLELQAAGARNKADKGSTARPSTHSTSTATEAPEARPKTQTRSLGVGNHTEVQDASAGGRLEVEGWGCSVGVSCRPELKSVSSGPEVPMTWWVVRERVETRDQCVGRQVVMFTQGVGTGVRVCEAGVNTDLTMESLAAARRWGMGECQLVSVGSGDCTVDDVMSAVKEVGMATDPPVRRVDSGVMVSPQTVSQRTNTSPTLSSVTRFTNTCRSFNTNSSTNTVLNTQEKHTNTTHTITRNIAVGNSRVLELIQAVAKTCSVGIGTTVPWGGNAEQPTQTNAAVAKATTRDAGVGMTNVNDNFLVGLKTRNIACGPSCLPDPTKTRSIGIGVGEGRIRDLAGPPSLTQTSHSHQAQGQSQLEPGLDHYIEKMQCLLMEQQGLLTESYSELGEVFIQPASNTTTLIMSPINSAMTQGGTEDRPIPSQSTDCVQSQSNAGPGKFTNTSPQRNTERSGVSQHVTKESEVKQKILRIEHQTSSALHGVSPCPLVNHPALKKRRRTGTGGRSVASRIGAEWAGTKGWPTENVVAMGGPRYRRGEYGSGFRECTSLRLISPRGASAINNFASHSWNSSPACSGYIVIVQLVYQITRSSPYSFQLSEKMLSACHALKTHLSDDQILSSRELRSCLNMLQHEWFRVSSQKSAAPAVVGDYLTAFRSVSPAVLRHVANMADGNGNTALHYSVSHSNFTVVKRMLLADVCNVNQQNKAGYTPIMLAALAAVEAPEDMEVVEELFSKGDVNAKASQAGQTALMLAVSHGRMDMVRALLAKGAEVNLQDDEGSTALMCASEHGHAEIVRLLLAKPGCNATLSDSDESTALSIALETGHKDIAVLLYAHVNFSKCQAGGTPRLGRNTPPSSAGRAVFE</sequence>
<evidence type="ECO:0000256" key="5">
    <source>
        <dbReference type="PROSITE-ProRule" id="PRU00023"/>
    </source>
</evidence>
<evidence type="ECO:0000256" key="3">
    <source>
        <dbReference type="ARBA" id="ARBA00023043"/>
    </source>
</evidence>
<dbReference type="OMA" id="PMSHWEI"/>
<dbReference type="PROSITE" id="PS50088">
    <property type="entry name" value="ANK_REPEAT"/>
    <property type="match status" value="3"/>
</dbReference>
<evidence type="ECO:0000256" key="2">
    <source>
        <dbReference type="ARBA" id="ARBA00022737"/>
    </source>
</evidence>
<feature type="region of interest" description="Disordered" evidence="7">
    <location>
        <begin position="60"/>
        <end position="155"/>
    </location>
</feature>
<feature type="region of interest" description="Disordered" evidence="7">
    <location>
        <begin position="172"/>
        <end position="200"/>
    </location>
</feature>
<dbReference type="Pfam" id="PF12796">
    <property type="entry name" value="Ank_2"/>
    <property type="match status" value="1"/>
</dbReference>
<dbReference type="InParanoid" id="A0A674D0H6"/>
<organism evidence="8 9">
    <name type="scientific">Salmo trutta</name>
    <name type="common">Brown trout</name>
    <dbReference type="NCBI Taxonomy" id="8032"/>
    <lineage>
        <taxon>Eukaryota</taxon>
        <taxon>Metazoa</taxon>
        <taxon>Chordata</taxon>
        <taxon>Craniata</taxon>
        <taxon>Vertebrata</taxon>
        <taxon>Euteleostomi</taxon>
        <taxon>Actinopterygii</taxon>
        <taxon>Neopterygii</taxon>
        <taxon>Teleostei</taxon>
        <taxon>Protacanthopterygii</taxon>
        <taxon>Salmoniformes</taxon>
        <taxon>Salmonidae</taxon>
        <taxon>Salmoninae</taxon>
        <taxon>Salmo</taxon>
    </lineage>
</organism>
<dbReference type="Pfam" id="PF12075">
    <property type="entry name" value="KN_motif"/>
    <property type="match status" value="1"/>
</dbReference>
<keyword evidence="2" id="KW-0677">Repeat</keyword>
<feature type="region of interest" description="Disordered" evidence="7">
    <location>
        <begin position="1344"/>
        <end position="1364"/>
    </location>
</feature>
<dbReference type="InterPro" id="IPR002110">
    <property type="entry name" value="Ankyrin_rpt"/>
</dbReference>
<feature type="region of interest" description="Disordered" evidence="7">
    <location>
        <begin position="335"/>
        <end position="369"/>
    </location>
</feature>
<keyword evidence="3 5" id="KW-0040">ANK repeat</keyword>
<evidence type="ECO:0000256" key="1">
    <source>
        <dbReference type="ARBA" id="ARBA00022553"/>
    </source>
</evidence>
<evidence type="ECO:0000256" key="7">
    <source>
        <dbReference type="SAM" id="MobiDB-lite"/>
    </source>
</evidence>
<feature type="coiled-coil region" evidence="6">
    <location>
        <begin position="271"/>
        <end position="322"/>
    </location>
</feature>
<accession>A0A674D0H6</accession>
<dbReference type="GeneTree" id="ENSGT00940000154886"/>
<keyword evidence="4 6" id="KW-0175">Coiled coil</keyword>
<feature type="compositionally biased region" description="Low complexity" evidence="7">
    <location>
        <begin position="118"/>
        <end position="129"/>
    </location>
</feature>
<feature type="compositionally biased region" description="Basic and acidic residues" evidence="7">
    <location>
        <begin position="351"/>
        <end position="364"/>
    </location>
</feature>
<dbReference type="InterPro" id="IPR036770">
    <property type="entry name" value="Ankyrin_rpt-contain_sf"/>
</dbReference>
<dbReference type="PANTHER" id="PTHR24168:SF19">
    <property type="entry name" value="KN MOTIF AND ANKYRIN REPEAT DOMAIN-CONTAINING PROTEIN 1"/>
    <property type="match status" value="1"/>
</dbReference>
<keyword evidence="9" id="KW-1185">Reference proteome</keyword>
<evidence type="ECO:0000313" key="9">
    <source>
        <dbReference type="Proteomes" id="UP000472277"/>
    </source>
</evidence>
<dbReference type="GO" id="GO:0005737">
    <property type="term" value="C:cytoplasm"/>
    <property type="evidence" value="ECO:0007669"/>
    <property type="project" value="TreeGrafter"/>
</dbReference>
<keyword evidence="1" id="KW-0597">Phosphoprotein</keyword>
<feature type="compositionally biased region" description="Polar residues" evidence="7">
    <location>
        <begin position="923"/>
        <end position="958"/>
    </location>
</feature>